<dbReference type="InterPro" id="IPR002698">
    <property type="entry name" value="FTHF_cligase"/>
</dbReference>
<dbReference type="PANTHER" id="PTHR13017">
    <property type="entry name" value="5-FORMYLTETRAHYDROFOLATE CYCLO-LIGASE-RELATED"/>
    <property type="match status" value="1"/>
</dbReference>
<evidence type="ECO:0000313" key="1">
    <source>
        <dbReference type="EMBL" id="HHS51861.1"/>
    </source>
</evidence>
<dbReference type="Gene3D" id="3.40.50.10420">
    <property type="entry name" value="NagB/RpiA/CoA transferase-like"/>
    <property type="match status" value="1"/>
</dbReference>
<organism evidence="1">
    <name type="scientific">candidate division WOR-3 bacterium</name>
    <dbReference type="NCBI Taxonomy" id="2052148"/>
    <lineage>
        <taxon>Bacteria</taxon>
        <taxon>Bacteria division WOR-3</taxon>
    </lineage>
</organism>
<dbReference type="SUPFAM" id="SSF100950">
    <property type="entry name" value="NagB/RpiA/CoA transferase-like"/>
    <property type="match status" value="1"/>
</dbReference>
<name>A0A7C6ECE0_UNCW3</name>
<dbReference type="InterPro" id="IPR037171">
    <property type="entry name" value="NagB/RpiA_transferase-like"/>
</dbReference>
<keyword evidence="1" id="KW-0436">Ligase</keyword>
<dbReference type="GO" id="GO:0005737">
    <property type="term" value="C:cytoplasm"/>
    <property type="evidence" value="ECO:0007669"/>
    <property type="project" value="TreeGrafter"/>
</dbReference>
<dbReference type="AlphaFoldDB" id="A0A7C6ECE0"/>
<dbReference type="GO" id="GO:0016874">
    <property type="term" value="F:ligase activity"/>
    <property type="evidence" value="ECO:0007669"/>
    <property type="project" value="UniProtKB-KW"/>
</dbReference>
<reference evidence="1" key="1">
    <citation type="journal article" date="2020" name="mSystems">
        <title>Genome- and Community-Level Interaction Insights into Carbon Utilization and Element Cycling Functions of Hydrothermarchaeota in Hydrothermal Sediment.</title>
        <authorList>
            <person name="Zhou Z."/>
            <person name="Liu Y."/>
            <person name="Xu W."/>
            <person name="Pan J."/>
            <person name="Luo Z.H."/>
            <person name="Li M."/>
        </authorList>
    </citation>
    <scope>NUCLEOTIDE SEQUENCE [LARGE SCALE GENOMIC DNA]</scope>
    <source>
        <strain evidence="1">SpSt-876</strain>
    </source>
</reference>
<comment type="caution">
    <text evidence="1">The sequence shown here is derived from an EMBL/GenBank/DDBJ whole genome shotgun (WGS) entry which is preliminary data.</text>
</comment>
<dbReference type="Pfam" id="PF01812">
    <property type="entry name" value="5-FTHF_cyc-lig"/>
    <property type="match status" value="1"/>
</dbReference>
<accession>A0A7C6ECE0</accession>
<protein>
    <submittedName>
        <fullName evidence="1">5-formyltetrahydrofolate cyclo-ligase</fullName>
    </submittedName>
</protein>
<dbReference type="PANTHER" id="PTHR13017:SF0">
    <property type="entry name" value="METHENYLTETRAHYDROFOLATE SYNTHASE DOMAIN-CONTAINING PROTEIN"/>
    <property type="match status" value="1"/>
</dbReference>
<dbReference type="InterPro" id="IPR024185">
    <property type="entry name" value="FTHF_cligase-like_sf"/>
</dbReference>
<proteinExistence type="predicted"/>
<dbReference type="EMBL" id="DTLI01000080">
    <property type="protein sequence ID" value="HHS51861.1"/>
    <property type="molecule type" value="Genomic_DNA"/>
</dbReference>
<gene>
    <name evidence="1" type="ORF">ENW73_03195</name>
</gene>
<sequence>MDKEAIRQKIWDYMEKNNLVTFPRPCYGRIPNFVGAKAAGEKIQKLKEFQQAKAVFSAPDSSLIEVRHQTLLAGKSLLVALPHKVGYRELFGKELADKGITISGFSRYGKEPKTPVDLFVQGSVAVDLKGNRLGKGKGYGDKEYWELKNQGLLNFWCKVVTVVHDCQIVDDFSSIMEALDVKVDYILTPTQIIAISH</sequence>